<keyword evidence="2" id="KW-1185">Reference proteome</keyword>
<reference evidence="1 2" key="1">
    <citation type="journal article" date="2018" name="Science">
        <title>The opium poppy genome and morphinan production.</title>
        <authorList>
            <person name="Guo L."/>
            <person name="Winzer T."/>
            <person name="Yang X."/>
            <person name="Li Y."/>
            <person name="Ning Z."/>
            <person name="He Z."/>
            <person name="Teodor R."/>
            <person name="Lu Y."/>
            <person name="Bowser T.A."/>
            <person name="Graham I.A."/>
            <person name="Ye K."/>
        </authorList>
    </citation>
    <scope>NUCLEOTIDE SEQUENCE [LARGE SCALE GENOMIC DNA]</scope>
    <source>
        <strain evidence="2">cv. HN1</strain>
        <tissue evidence="1">Leaves</tissue>
    </source>
</reference>
<dbReference type="Gramene" id="RZC75144">
    <property type="protein sequence ID" value="RZC75144"/>
    <property type="gene ID" value="C5167_050624"/>
</dbReference>
<gene>
    <name evidence="1" type="ORF">C5167_050624</name>
</gene>
<proteinExistence type="predicted"/>
<organism evidence="1 2">
    <name type="scientific">Papaver somniferum</name>
    <name type="common">Opium poppy</name>
    <dbReference type="NCBI Taxonomy" id="3469"/>
    <lineage>
        <taxon>Eukaryota</taxon>
        <taxon>Viridiplantae</taxon>
        <taxon>Streptophyta</taxon>
        <taxon>Embryophyta</taxon>
        <taxon>Tracheophyta</taxon>
        <taxon>Spermatophyta</taxon>
        <taxon>Magnoliopsida</taxon>
        <taxon>Ranunculales</taxon>
        <taxon>Papaveraceae</taxon>
        <taxon>Papaveroideae</taxon>
        <taxon>Papaver</taxon>
    </lineage>
</organism>
<dbReference type="EMBL" id="CM010722">
    <property type="protein sequence ID" value="RZC75144.1"/>
    <property type="molecule type" value="Genomic_DNA"/>
</dbReference>
<sequence>METADVKKKWESSSWGKVWNCGVSVVRWMEDMKDKEMVVLLRTAFIKSQKPRAYIKRFQVKFKRRRVTEYSNQITVRNIVLKESTMTVFEPFGPWSWCLLTRDWTVQRVRFCRLEDARTAQSLNGKFNIARRIIKVAEAAVASWGNINPWTNCNDGLDQWLQFQLKLLMTKSWACSYYKTTLQVGLSALAVNIENLQ</sequence>
<evidence type="ECO:0000313" key="1">
    <source>
        <dbReference type="EMBL" id="RZC75144.1"/>
    </source>
</evidence>
<evidence type="ECO:0008006" key="3">
    <source>
        <dbReference type="Google" id="ProtNLM"/>
    </source>
</evidence>
<name>A0A4Y7KP60_PAPSO</name>
<protein>
    <recommendedName>
        <fullName evidence="3">RRM domain-containing protein</fullName>
    </recommendedName>
</protein>
<evidence type="ECO:0000313" key="2">
    <source>
        <dbReference type="Proteomes" id="UP000316621"/>
    </source>
</evidence>
<accession>A0A4Y7KP60</accession>
<dbReference type="Proteomes" id="UP000316621">
    <property type="component" value="Chromosome 8"/>
</dbReference>
<dbReference type="AlphaFoldDB" id="A0A4Y7KP60"/>